<proteinExistence type="predicted"/>
<dbReference type="STRING" id="1122124.GCA_000423165_01393"/>
<dbReference type="GO" id="GO:0000976">
    <property type="term" value="F:transcription cis-regulatory region binding"/>
    <property type="evidence" value="ECO:0007669"/>
    <property type="project" value="TreeGrafter"/>
</dbReference>
<feature type="domain" description="HTH tetR-type" evidence="3">
    <location>
        <begin position="14"/>
        <end position="74"/>
    </location>
</feature>
<dbReference type="Gene3D" id="1.10.357.10">
    <property type="entry name" value="Tetracycline Repressor, domain 2"/>
    <property type="match status" value="1"/>
</dbReference>
<protein>
    <submittedName>
        <fullName evidence="4">TetR/AcrR family transcriptional regulator</fullName>
    </submittedName>
</protein>
<dbReference type="PANTHER" id="PTHR30055:SF226">
    <property type="entry name" value="HTH-TYPE TRANSCRIPTIONAL REGULATOR PKSA"/>
    <property type="match status" value="1"/>
</dbReference>
<dbReference type="InterPro" id="IPR009057">
    <property type="entry name" value="Homeodomain-like_sf"/>
</dbReference>
<dbReference type="PANTHER" id="PTHR30055">
    <property type="entry name" value="HTH-TYPE TRANSCRIPTIONAL REGULATOR RUTR"/>
    <property type="match status" value="1"/>
</dbReference>
<organism evidence="4 5">
    <name type="scientific">Pseudidiomarina sediminum</name>
    <dbReference type="NCBI Taxonomy" id="431675"/>
    <lineage>
        <taxon>Bacteria</taxon>
        <taxon>Pseudomonadati</taxon>
        <taxon>Pseudomonadota</taxon>
        <taxon>Gammaproteobacteria</taxon>
        <taxon>Alteromonadales</taxon>
        <taxon>Idiomarinaceae</taxon>
        <taxon>Pseudidiomarina</taxon>
    </lineage>
</organism>
<dbReference type="Proteomes" id="UP000287022">
    <property type="component" value="Unassembled WGS sequence"/>
</dbReference>
<sequence>MAYRETDRVRERKQATRETIVTTALTLVSEGGFNGLQMAQLARQSGVATGTLYRYFPSKEELCTAVFEYATEIEVAQVQQQLQESQQNIPEAIANALTTFATRALKAPTTAWALIAEPVAPEVVAARLHYRERYAGLFAQAIADGIAAGSLPEQDSNLSSRALVGAIAEALIGPLAQHSSAAPEQAIAHSIQFCLQAITAKPYSMTRSSS</sequence>
<accession>A0A432Z7B4</accession>
<dbReference type="InterPro" id="IPR050109">
    <property type="entry name" value="HTH-type_TetR-like_transc_reg"/>
</dbReference>
<dbReference type="EMBL" id="PIQE01000001">
    <property type="protein sequence ID" value="RUO73791.1"/>
    <property type="molecule type" value="Genomic_DNA"/>
</dbReference>
<comment type="caution">
    <text evidence="4">The sequence shown here is derived from an EMBL/GenBank/DDBJ whole genome shotgun (WGS) entry which is preliminary data.</text>
</comment>
<evidence type="ECO:0000259" key="3">
    <source>
        <dbReference type="PROSITE" id="PS50977"/>
    </source>
</evidence>
<dbReference type="PROSITE" id="PS50977">
    <property type="entry name" value="HTH_TETR_2"/>
    <property type="match status" value="1"/>
</dbReference>
<gene>
    <name evidence="4" type="ORF">CWI80_00020</name>
</gene>
<evidence type="ECO:0000256" key="1">
    <source>
        <dbReference type="ARBA" id="ARBA00023125"/>
    </source>
</evidence>
<dbReference type="Pfam" id="PF00440">
    <property type="entry name" value="TetR_N"/>
    <property type="match status" value="1"/>
</dbReference>
<dbReference type="GO" id="GO:0003700">
    <property type="term" value="F:DNA-binding transcription factor activity"/>
    <property type="evidence" value="ECO:0007669"/>
    <property type="project" value="TreeGrafter"/>
</dbReference>
<dbReference type="InterPro" id="IPR001647">
    <property type="entry name" value="HTH_TetR"/>
</dbReference>
<name>A0A432Z7B4_9GAMM</name>
<keyword evidence="5" id="KW-1185">Reference proteome</keyword>
<dbReference type="AlphaFoldDB" id="A0A432Z7B4"/>
<keyword evidence="1 2" id="KW-0238">DNA-binding</keyword>
<dbReference type="SUPFAM" id="SSF48498">
    <property type="entry name" value="Tetracyclin repressor-like, C-terminal domain"/>
    <property type="match status" value="1"/>
</dbReference>
<evidence type="ECO:0000256" key="2">
    <source>
        <dbReference type="PROSITE-ProRule" id="PRU00335"/>
    </source>
</evidence>
<evidence type="ECO:0000313" key="5">
    <source>
        <dbReference type="Proteomes" id="UP000287022"/>
    </source>
</evidence>
<reference evidence="5" key="1">
    <citation type="journal article" date="2018" name="Front. Microbiol.">
        <title>Genome-Based Analysis Reveals the Taxonomy and Diversity of the Family Idiomarinaceae.</title>
        <authorList>
            <person name="Liu Y."/>
            <person name="Lai Q."/>
            <person name="Shao Z."/>
        </authorList>
    </citation>
    <scope>NUCLEOTIDE SEQUENCE [LARGE SCALE GENOMIC DNA]</scope>
    <source>
        <strain evidence="5">c121</strain>
    </source>
</reference>
<dbReference type="SUPFAM" id="SSF46689">
    <property type="entry name" value="Homeodomain-like"/>
    <property type="match status" value="1"/>
</dbReference>
<feature type="DNA-binding region" description="H-T-H motif" evidence="2">
    <location>
        <begin position="37"/>
        <end position="56"/>
    </location>
</feature>
<evidence type="ECO:0000313" key="4">
    <source>
        <dbReference type="EMBL" id="RUO73791.1"/>
    </source>
</evidence>
<dbReference type="InterPro" id="IPR036271">
    <property type="entry name" value="Tet_transcr_reg_TetR-rel_C_sf"/>
</dbReference>
<dbReference type="RefSeq" id="WP_034728156.1">
    <property type="nucleotide sequence ID" value="NZ_PIQE01000001.1"/>
</dbReference>
<dbReference type="PRINTS" id="PR00455">
    <property type="entry name" value="HTHTETR"/>
</dbReference>